<reference evidence="1" key="1">
    <citation type="journal article" date="2021" name="Proc. Natl. Acad. Sci. U.S.A.">
        <title>A Catalog of Tens of Thousands of Viruses from Human Metagenomes Reveals Hidden Associations with Chronic Diseases.</title>
        <authorList>
            <person name="Tisza M.J."/>
            <person name="Buck C.B."/>
        </authorList>
    </citation>
    <scope>NUCLEOTIDE SEQUENCE</scope>
    <source>
        <strain evidence="1">CtBM815</strain>
    </source>
</reference>
<proteinExistence type="predicted"/>
<name>A0A8S5RJG7_9VIRU</name>
<organism evidence="1">
    <name type="scientific">virus sp. ctBM815</name>
    <dbReference type="NCBI Taxonomy" id="2825806"/>
    <lineage>
        <taxon>Viruses</taxon>
    </lineage>
</organism>
<dbReference type="EMBL" id="BK059109">
    <property type="protein sequence ID" value="DAE31536.1"/>
    <property type="molecule type" value="Genomic_DNA"/>
</dbReference>
<sequence>MVQNILQRNLKERSLLRHQKLLKKVDSSYLHLDSEEENMIITQQVSLLFICQVYLITSS</sequence>
<accession>A0A8S5RJG7</accession>
<protein>
    <submittedName>
        <fullName evidence="1">Uncharacterized protein</fullName>
    </submittedName>
</protein>
<evidence type="ECO:0000313" key="1">
    <source>
        <dbReference type="EMBL" id="DAE31536.1"/>
    </source>
</evidence>